<dbReference type="RefSeq" id="WP_012377267.1">
    <property type="nucleotide sequence ID" value="NC_010571.1"/>
</dbReference>
<dbReference type="STRING" id="452637.Oter_4482"/>
<accession>B1ZQ34</accession>
<protein>
    <submittedName>
        <fullName evidence="1">Uncharacterized protein</fullName>
    </submittedName>
</protein>
<dbReference type="Proteomes" id="UP000007013">
    <property type="component" value="Chromosome"/>
</dbReference>
<dbReference type="OrthoDB" id="9924818at2"/>
<keyword evidence="2" id="KW-1185">Reference proteome</keyword>
<dbReference type="EMBL" id="CP001032">
    <property type="protein sequence ID" value="ACB77753.1"/>
    <property type="molecule type" value="Genomic_DNA"/>
</dbReference>
<evidence type="ECO:0000313" key="2">
    <source>
        <dbReference type="Proteomes" id="UP000007013"/>
    </source>
</evidence>
<evidence type="ECO:0000313" key="1">
    <source>
        <dbReference type="EMBL" id="ACB77753.1"/>
    </source>
</evidence>
<name>B1ZQ34_OPITP</name>
<organism evidence="1 2">
    <name type="scientific">Opitutus terrae (strain DSM 11246 / JCM 15787 / PB90-1)</name>
    <dbReference type="NCBI Taxonomy" id="452637"/>
    <lineage>
        <taxon>Bacteria</taxon>
        <taxon>Pseudomonadati</taxon>
        <taxon>Verrucomicrobiota</taxon>
        <taxon>Opitutia</taxon>
        <taxon>Opitutales</taxon>
        <taxon>Opitutaceae</taxon>
        <taxon>Opitutus</taxon>
    </lineage>
</organism>
<sequence>MEPAPLRKPRNYFDTSTRPVHVTFDDGKHKRRNFPWLHYVEASWDYADRDVIRIFISDLLVLVAGHNLGALFSALEDQTLARVRAQPDLANDREHDADSFVTSIRFLKVPDAVARNGQIELNLDGD</sequence>
<proteinExistence type="predicted"/>
<dbReference type="KEGG" id="ote:Oter_4482"/>
<dbReference type="AlphaFoldDB" id="B1ZQ34"/>
<reference evidence="1 2" key="1">
    <citation type="journal article" date="2011" name="J. Bacteriol.">
        <title>Genome sequence of the verrucomicrobium Opitutus terrae PB90-1, an abundant inhabitant of rice paddy soil ecosystems.</title>
        <authorList>
            <person name="van Passel M.W."/>
            <person name="Kant R."/>
            <person name="Palva A."/>
            <person name="Copeland A."/>
            <person name="Lucas S."/>
            <person name="Lapidus A."/>
            <person name="Glavina del Rio T."/>
            <person name="Pitluck S."/>
            <person name="Goltsman E."/>
            <person name="Clum A."/>
            <person name="Sun H."/>
            <person name="Schmutz J."/>
            <person name="Larimer F.W."/>
            <person name="Land M.L."/>
            <person name="Hauser L."/>
            <person name="Kyrpides N."/>
            <person name="Mikhailova N."/>
            <person name="Richardson P.P."/>
            <person name="Janssen P.H."/>
            <person name="de Vos W.M."/>
            <person name="Smidt H."/>
        </authorList>
    </citation>
    <scope>NUCLEOTIDE SEQUENCE [LARGE SCALE GENOMIC DNA]</scope>
    <source>
        <strain evidence="2">DSM 11246 / JCM 15787 / PB90-1</strain>
    </source>
</reference>
<gene>
    <name evidence="1" type="ordered locus">Oter_4482</name>
</gene>
<dbReference type="HOGENOM" id="CLU_2024372_0_0_0"/>